<reference evidence="1" key="2">
    <citation type="journal article" date="2023" name="IMA Fungus">
        <title>Comparative genomic study of the Penicillium genus elucidates a diverse pangenome and 15 lateral gene transfer events.</title>
        <authorList>
            <person name="Petersen C."/>
            <person name="Sorensen T."/>
            <person name="Nielsen M.R."/>
            <person name="Sondergaard T.E."/>
            <person name="Sorensen J.L."/>
            <person name="Fitzpatrick D.A."/>
            <person name="Frisvad J.C."/>
            <person name="Nielsen K.L."/>
        </authorList>
    </citation>
    <scope>NUCLEOTIDE SEQUENCE</scope>
    <source>
        <strain evidence="1">IBT 29495</strain>
    </source>
</reference>
<dbReference type="EMBL" id="JAPWDS010000002">
    <property type="protein sequence ID" value="KAJ5512886.1"/>
    <property type="molecule type" value="Genomic_DNA"/>
</dbReference>
<proteinExistence type="predicted"/>
<protein>
    <submittedName>
        <fullName evidence="1">Uncharacterized protein</fullName>
    </submittedName>
</protein>
<reference evidence="1" key="1">
    <citation type="submission" date="2022-12" db="EMBL/GenBank/DDBJ databases">
        <authorList>
            <person name="Petersen C."/>
        </authorList>
    </citation>
    <scope>NUCLEOTIDE SEQUENCE</scope>
    <source>
        <strain evidence="1">IBT 29495</strain>
    </source>
</reference>
<name>A0A9X0C8I1_9EURO</name>
<accession>A0A9X0C8I1</accession>
<evidence type="ECO:0000313" key="2">
    <source>
        <dbReference type="Proteomes" id="UP001149954"/>
    </source>
</evidence>
<evidence type="ECO:0000313" key="1">
    <source>
        <dbReference type="EMBL" id="KAJ5512886.1"/>
    </source>
</evidence>
<dbReference type="OrthoDB" id="3548654at2759"/>
<comment type="caution">
    <text evidence="1">The sequence shown here is derived from an EMBL/GenBank/DDBJ whole genome shotgun (WGS) entry which is preliminary data.</text>
</comment>
<dbReference type="AlphaFoldDB" id="A0A9X0C8I1"/>
<keyword evidence="2" id="KW-1185">Reference proteome</keyword>
<dbReference type="Proteomes" id="UP001149954">
    <property type="component" value="Unassembled WGS sequence"/>
</dbReference>
<sequence length="147" mass="16523">MNPVYLSTGEGRAEALWRTYITNRTIYPDEPASGEQKWAFWTIVAILVKEPLDIKSKGGDDFNELIDAYENLQKLDSTNPLPSIAEIEDLYGTQCTHHQTKGLLWLEPFSGAARRYSNVRSPYLTENGYLGLGQGPMQLGDEAWEAP</sequence>
<gene>
    <name evidence="1" type="ORF">N7463_002438</name>
</gene>
<organism evidence="1 2">
    <name type="scientific">Penicillium fimorum</name>
    <dbReference type="NCBI Taxonomy" id="1882269"/>
    <lineage>
        <taxon>Eukaryota</taxon>
        <taxon>Fungi</taxon>
        <taxon>Dikarya</taxon>
        <taxon>Ascomycota</taxon>
        <taxon>Pezizomycotina</taxon>
        <taxon>Eurotiomycetes</taxon>
        <taxon>Eurotiomycetidae</taxon>
        <taxon>Eurotiales</taxon>
        <taxon>Aspergillaceae</taxon>
        <taxon>Penicillium</taxon>
    </lineage>
</organism>